<dbReference type="AlphaFoldDB" id="A0A430LKJ8"/>
<accession>A0A430LKJ8</accession>
<protein>
    <submittedName>
        <fullName evidence="1">Uncharacterized protein</fullName>
    </submittedName>
</protein>
<dbReference type="Proteomes" id="UP000287124">
    <property type="component" value="Unassembled WGS sequence"/>
</dbReference>
<proteinExistence type="predicted"/>
<name>A0A430LKJ8_9HYPO</name>
<organism evidence="1 2">
    <name type="scientific">Fusarium euwallaceae</name>
    <dbReference type="NCBI Taxonomy" id="1147111"/>
    <lineage>
        <taxon>Eukaryota</taxon>
        <taxon>Fungi</taxon>
        <taxon>Dikarya</taxon>
        <taxon>Ascomycota</taxon>
        <taxon>Pezizomycotina</taxon>
        <taxon>Sordariomycetes</taxon>
        <taxon>Hypocreomycetidae</taxon>
        <taxon>Hypocreales</taxon>
        <taxon>Nectriaceae</taxon>
        <taxon>Fusarium</taxon>
        <taxon>Fusarium solani species complex</taxon>
    </lineage>
</organism>
<sequence length="348" mass="39104">MASSRIISRFPRLCLPFIQFASNFRPGIPGPYNTAEHHILQHPTNPVAETKYTTASDKEWARGYVPISNIIVHSFVADDGLTHANFDDAFMPLDADDALRMSELAVPTNYRHWRLEFEADGENWFNTEVANVTLAAWRSYPSVIQASHCKPLSSRGISENVDSIFSAKFSGERAPLVIGEMKRNLISAAAWQSGNILGQGSQVKLSQELRGYACKYECPQVFCFDGSTLLILQFRALQAKDLEDERCWVDCWVLPRATSSCTLRYALYRLLAQGWRRYQAEFSTPSFTVGGLTPCSREFFTGRPIWEGEGGCFPTHPGGYRRSVDAATGALMWTHEESPTKMETGSFW</sequence>
<gene>
    <name evidence="1" type="ORF">BHE90_009364</name>
</gene>
<evidence type="ECO:0000313" key="2">
    <source>
        <dbReference type="Proteomes" id="UP000287124"/>
    </source>
</evidence>
<reference evidence="1 2" key="1">
    <citation type="submission" date="2017-06" db="EMBL/GenBank/DDBJ databases">
        <title>Comparative genomic analysis of Ambrosia Fusariam Clade fungi.</title>
        <authorList>
            <person name="Stajich J.E."/>
            <person name="Carrillo J."/>
            <person name="Kijimoto T."/>
            <person name="Eskalen A."/>
            <person name="O'Donnell K."/>
            <person name="Kasson M."/>
        </authorList>
    </citation>
    <scope>NUCLEOTIDE SEQUENCE [LARGE SCALE GENOMIC DNA]</scope>
    <source>
        <strain evidence="1 2">UCR1854</strain>
    </source>
</reference>
<comment type="caution">
    <text evidence="1">The sequence shown here is derived from an EMBL/GenBank/DDBJ whole genome shotgun (WGS) entry which is preliminary data.</text>
</comment>
<evidence type="ECO:0000313" key="1">
    <source>
        <dbReference type="EMBL" id="RTE76190.1"/>
    </source>
</evidence>
<keyword evidence="2" id="KW-1185">Reference proteome</keyword>
<dbReference type="EMBL" id="MIKF01000161">
    <property type="protein sequence ID" value="RTE76190.1"/>
    <property type="molecule type" value="Genomic_DNA"/>
</dbReference>